<evidence type="ECO:0000259" key="1">
    <source>
        <dbReference type="Pfam" id="PF07287"/>
    </source>
</evidence>
<evidence type="ECO:0000313" key="2">
    <source>
        <dbReference type="EMBL" id="GGB07214.1"/>
    </source>
</evidence>
<reference evidence="2" key="1">
    <citation type="journal article" date="2014" name="Int. J. Syst. Evol. Microbiol.">
        <title>Complete genome sequence of Corynebacterium casei LMG S-19264T (=DSM 44701T), isolated from a smear-ripened cheese.</title>
        <authorList>
            <consortium name="US DOE Joint Genome Institute (JGI-PGF)"/>
            <person name="Walter F."/>
            <person name="Albersmeier A."/>
            <person name="Kalinowski J."/>
            <person name="Ruckert C."/>
        </authorList>
    </citation>
    <scope>NUCLEOTIDE SEQUENCE</scope>
    <source>
        <strain evidence="2">CGMCC 1.15322</strain>
    </source>
</reference>
<name>A0A916SP77_9BURK</name>
<dbReference type="Proteomes" id="UP000620596">
    <property type="component" value="Unassembled WGS sequence"/>
</dbReference>
<dbReference type="Pfam" id="PF07287">
    <property type="entry name" value="AtuA"/>
    <property type="match status" value="2"/>
</dbReference>
<proteinExistence type="predicted"/>
<feature type="domain" description="Acyclic terpene utilisation N-terminal" evidence="1">
    <location>
        <begin position="109"/>
        <end position="203"/>
    </location>
</feature>
<sequence>MSATGLLIKEFAGKKAYRALRILGASGQLGYGIPTPAFEAGLAREPDLIGCDMGSIDIGPYYLGSGQLATARQSTKRDLKKVLLGARRLNIPLVIGTAGSAGARPHLDTTLELLREIATENKLRFRLATIAGDIPKDVVNKAIEQNRVVGVDGMPDLTCEELSHTTHLVGQMGMSSFQEALALDVDVLISGRACDTAIFAALPIMLGFPIGLSVHMAKIIECASLCCTPGGRDTILATLHADHFILESMAPQRKALPLSVAAHSLYEQNDPYTIIEPEGRVDLQHASYTQVSERSTKISGAQWIAAAKHTIKMEGARKLGERAMLLCGAADPRFIAQHKQILADVSVVVRDLVCEDTPEDYTLFWHVYGVDGVTDLQADQPPPAEICLLIECIAPTRERASEVVKTMKQYLLHFGYAGRLSTGGNVAFPFTPPEVSLGEAYKFNVYHIMETLDGERLFTPEVIEFQ</sequence>
<dbReference type="InterPro" id="IPR010839">
    <property type="entry name" value="AtuA_N"/>
</dbReference>
<reference evidence="2" key="2">
    <citation type="submission" date="2020-09" db="EMBL/GenBank/DDBJ databases">
        <authorList>
            <person name="Sun Q."/>
            <person name="Zhou Y."/>
        </authorList>
    </citation>
    <scope>NUCLEOTIDE SEQUENCE</scope>
    <source>
        <strain evidence="2">CGMCC 1.15322</strain>
    </source>
</reference>
<keyword evidence="3" id="KW-1185">Reference proteome</keyword>
<organism evidence="2 3">
    <name type="scientific">Polaromonas eurypsychrophila</name>
    <dbReference type="NCBI Taxonomy" id="1614635"/>
    <lineage>
        <taxon>Bacteria</taxon>
        <taxon>Pseudomonadati</taxon>
        <taxon>Pseudomonadota</taxon>
        <taxon>Betaproteobacteria</taxon>
        <taxon>Burkholderiales</taxon>
        <taxon>Comamonadaceae</taxon>
        <taxon>Polaromonas</taxon>
    </lineage>
</organism>
<evidence type="ECO:0000313" key="3">
    <source>
        <dbReference type="Proteomes" id="UP000620596"/>
    </source>
</evidence>
<feature type="domain" description="Acyclic terpene utilisation N-terminal" evidence="1">
    <location>
        <begin position="259"/>
        <end position="418"/>
    </location>
</feature>
<comment type="caution">
    <text evidence="2">The sequence shown here is derived from an EMBL/GenBank/DDBJ whole genome shotgun (WGS) entry which is preliminary data.</text>
</comment>
<dbReference type="RefSeq" id="WP_188709338.1">
    <property type="nucleotide sequence ID" value="NZ_BMIG01000012.1"/>
</dbReference>
<dbReference type="EMBL" id="BMIG01000012">
    <property type="protein sequence ID" value="GGB07214.1"/>
    <property type="molecule type" value="Genomic_DNA"/>
</dbReference>
<gene>
    <name evidence="2" type="ORF">GCM10011496_30160</name>
</gene>
<dbReference type="AlphaFoldDB" id="A0A916SP77"/>
<accession>A0A916SP77</accession>
<protein>
    <recommendedName>
        <fullName evidence="1">Acyclic terpene utilisation N-terminal domain-containing protein</fullName>
    </recommendedName>
</protein>